<proteinExistence type="predicted"/>
<dbReference type="PANTHER" id="PTHR44360">
    <property type="entry name" value="DNAJ HOMOLOG SUBFAMILY B MEMBER 9"/>
    <property type="match status" value="1"/>
</dbReference>
<evidence type="ECO:0000256" key="2">
    <source>
        <dbReference type="SAM" id="Phobius"/>
    </source>
</evidence>
<dbReference type="SMART" id="SM00271">
    <property type="entry name" value="DnaJ"/>
    <property type="match status" value="1"/>
</dbReference>
<dbReference type="SUPFAM" id="SSF46565">
    <property type="entry name" value="Chaperone J-domain"/>
    <property type="match status" value="1"/>
</dbReference>
<keyword evidence="2" id="KW-0472">Membrane</keyword>
<dbReference type="AlphaFoldDB" id="A0A9W8GX44"/>
<dbReference type="GO" id="GO:0051087">
    <property type="term" value="F:protein-folding chaperone binding"/>
    <property type="evidence" value="ECO:0007669"/>
    <property type="project" value="TreeGrafter"/>
</dbReference>
<organism evidence="4 5">
    <name type="scientific">Coemansia pectinata</name>
    <dbReference type="NCBI Taxonomy" id="1052879"/>
    <lineage>
        <taxon>Eukaryota</taxon>
        <taxon>Fungi</taxon>
        <taxon>Fungi incertae sedis</taxon>
        <taxon>Zoopagomycota</taxon>
        <taxon>Kickxellomycotina</taxon>
        <taxon>Kickxellomycetes</taxon>
        <taxon>Kickxellales</taxon>
        <taxon>Kickxellaceae</taxon>
        <taxon>Coemansia</taxon>
    </lineage>
</organism>
<keyword evidence="2" id="KW-1133">Transmembrane helix</keyword>
<dbReference type="InterPro" id="IPR036869">
    <property type="entry name" value="J_dom_sf"/>
</dbReference>
<dbReference type="CDD" id="cd06257">
    <property type="entry name" value="DnaJ"/>
    <property type="match status" value="1"/>
</dbReference>
<feature type="transmembrane region" description="Helical" evidence="2">
    <location>
        <begin position="162"/>
        <end position="180"/>
    </location>
</feature>
<reference evidence="4" key="1">
    <citation type="submission" date="2022-07" db="EMBL/GenBank/DDBJ databases">
        <title>Phylogenomic reconstructions and comparative analyses of Kickxellomycotina fungi.</title>
        <authorList>
            <person name="Reynolds N.K."/>
            <person name="Stajich J.E."/>
            <person name="Barry K."/>
            <person name="Grigoriev I.V."/>
            <person name="Crous P."/>
            <person name="Smith M.E."/>
        </authorList>
    </citation>
    <scope>NUCLEOTIDE SEQUENCE</scope>
    <source>
        <strain evidence="4">BCRC 34297</strain>
    </source>
</reference>
<dbReference type="Proteomes" id="UP001140011">
    <property type="component" value="Unassembled WGS sequence"/>
</dbReference>
<dbReference type="InterPro" id="IPR051948">
    <property type="entry name" value="Hsp70_co-chaperone_J-domain"/>
</dbReference>
<accession>A0A9W8GX44</accession>
<dbReference type="GO" id="GO:0051787">
    <property type="term" value="F:misfolded protein binding"/>
    <property type="evidence" value="ECO:0007669"/>
    <property type="project" value="TreeGrafter"/>
</dbReference>
<dbReference type="GO" id="GO:0005783">
    <property type="term" value="C:endoplasmic reticulum"/>
    <property type="evidence" value="ECO:0007669"/>
    <property type="project" value="TreeGrafter"/>
</dbReference>
<dbReference type="PROSITE" id="PS50076">
    <property type="entry name" value="DNAJ_2"/>
    <property type="match status" value="1"/>
</dbReference>
<gene>
    <name evidence="4" type="ORF">GGI19_002494</name>
</gene>
<keyword evidence="2" id="KW-0812">Transmembrane</keyword>
<feature type="transmembrane region" description="Helical" evidence="2">
    <location>
        <begin position="186"/>
        <end position="203"/>
    </location>
</feature>
<dbReference type="Gene3D" id="1.10.287.110">
    <property type="entry name" value="DnaJ domain"/>
    <property type="match status" value="1"/>
</dbReference>
<keyword evidence="1" id="KW-0143">Chaperone</keyword>
<feature type="domain" description="J" evidence="3">
    <location>
        <begin position="75"/>
        <end position="138"/>
    </location>
</feature>
<comment type="caution">
    <text evidence="4">The sequence shown here is derived from an EMBL/GenBank/DDBJ whole genome shotgun (WGS) entry which is preliminary data.</text>
</comment>
<evidence type="ECO:0000259" key="3">
    <source>
        <dbReference type="PROSITE" id="PS50076"/>
    </source>
</evidence>
<feature type="transmembrane region" description="Helical" evidence="2">
    <location>
        <begin position="50"/>
        <end position="66"/>
    </location>
</feature>
<dbReference type="PANTHER" id="PTHR44360:SF1">
    <property type="entry name" value="DNAJ HOMOLOG SUBFAMILY B MEMBER 9"/>
    <property type="match status" value="1"/>
</dbReference>
<dbReference type="GO" id="GO:0036503">
    <property type="term" value="P:ERAD pathway"/>
    <property type="evidence" value="ECO:0007669"/>
    <property type="project" value="TreeGrafter"/>
</dbReference>
<evidence type="ECO:0000313" key="4">
    <source>
        <dbReference type="EMBL" id="KAJ2754313.1"/>
    </source>
</evidence>
<dbReference type="InterPro" id="IPR001623">
    <property type="entry name" value="DnaJ_domain"/>
</dbReference>
<evidence type="ECO:0000256" key="1">
    <source>
        <dbReference type="ARBA" id="ARBA00023186"/>
    </source>
</evidence>
<protein>
    <recommendedName>
        <fullName evidence="3">J domain-containing protein</fullName>
    </recommendedName>
</protein>
<dbReference type="Pfam" id="PF00226">
    <property type="entry name" value="DnaJ"/>
    <property type="match status" value="1"/>
</dbReference>
<dbReference type="EMBL" id="JANBUH010000125">
    <property type="protein sequence ID" value="KAJ2754313.1"/>
    <property type="molecule type" value="Genomic_DNA"/>
</dbReference>
<evidence type="ECO:0000313" key="5">
    <source>
        <dbReference type="Proteomes" id="UP001140011"/>
    </source>
</evidence>
<sequence>MGDFTGMLGWLFLPQFAANLVLKTAHWILLRLSPRLVPHKSTSVYVLHQRISYALVIALYLLYTMWSTEQSLGTNYYHAFGLSPSDFSESRLRRSFRQVSLRLHPDKNPEGHKQFIIMQHAYKVLSNPLSRFAYDRAGHTAVACQSCKTLGDYMLMAIPRRLSVYLAYTMGCVAMQVFRIGKYGAFWQYIAIGAFAALELTMLTSTKEPGIIRVLLALVPHRTGHEMAQILQQGMVCFFIALNQIVPQFVPQEKNVSSLELAKELATAIKATKAEVENKSRRLADVFKGSGLEKVMTDEFKEELQLSMTLASSAKFQAEFTDRLNASRQASSA</sequence>
<dbReference type="OrthoDB" id="436519at2759"/>
<feature type="transmembrane region" description="Helical" evidence="2">
    <location>
        <begin position="7"/>
        <end position="30"/>
    </location>
</feature>
<keyword evidence="5" id="KW-1185">Reference proteome</keyword>
<name>A0A9W8GX44_9FUNG</name>